<proteinExistence type="inferred from homology"/>
<evidence type="ECO:0000313" key="2">
    <source>
        <dbReference type="EMBL" id="KAG1894625.1"/>
    </source>
</evidence>
<dbReference type="RefSeq" id="XP_041220201.1">
    <property type="nucleotide sequence ID" value="XM_041368051.1"/>
</dbReference>
<gene>
    <name evidence="2" type="ORF">F5891DRAFT_1195067</name>
</gene>
<dbReference type="Gene3D" id="3.30.830.10">
    <property type="entry name" value="Metalloenzyme, LuxS/M16 peptidase-like"/>
    <property type="match status" value="1"/>
</dbReference>
<dbReference type="EMBL" id="JABBWK010000077">
    <property type="protein sequence ID" value="KAG1894625.1"/>
    <property type="molecule type" value="Genomic_DNA"/>
</dbReference>
<comment type="caution">
    <text evidence="2">The sequence shown here is derived from an EMBL/GenBank/DDBJ whole genome shotgun (WGS) entry which is preliminary data.</text>
</comment>
<dbReference type="PANTHER" id="PTHR11851">
    <property type="entry name" value="METALLOPROTEASE"/>
    <property type="match status" value="1"/>
</dbReference>
<evidence type="ECO:0000313" key="3">
    <source>
        <dbReference type="Proteomes" id="UP001195769"/>
    </source>
</evidence>
<protein>
    <submittedName>
        <fullName evidence="2">Uncharacterized protein</fullName>
    </submittedName>
</protein>
<comment type="similarity">
    <text evidence="1">Belongs to the peptidase M16 family.</text>
</comment>
<reference evidence="2" key="1">
    <citation type="journal article" date="2020" name="New Phytol.">
        <title>Comparative genomics reveals dynamic genome evolution in host specialist ectomycorrhizal fungi.</title>
        <authorList>
            <person name="Lofgren L.A."/>
            <person name="Nguyen N.H."/>
            <person name="Vilgalys R."/>
            <person name="Ruytinx J."/>
            <person name="Liao H.L."/>
            <person name="Branco S."/>
            <person name="Kuo A."/>
            <person name="LaButti K."/>
            <person name="Lipzen A."/>
            <person name="Andreopoulos W."/>
            <person name="Pangilinan J."/>
            <person name="Riley R."/>
            <person name="Hundley H."/>
            <person name="Na H."/>
            <person name="Barry K."/>
            <person name="Grigoriev I.V."/>
            <person name="Stajich J.E."/>
            <person name="Kennedy P.G."/>
        </authorList>
    </citation>
    <scope>NUCLEOTIDE SEQUENCE</scope>
    <source>
        <strain evidence="2">FC203</strain>
    </source>
</reference>
<dbReference type="GO" id="GO:0046872">
    <property type="term" value="F:metal ion binding"/>
    <property type="evidence" value="ECO:0007669"/>
    <property type="project" value="InterPro"/>
</dbReference>
<dbReference type="GeneID" id="64662349"/>
<dbReference type="InterPro" id="IPR011249">
    <property type="entry name" value="Metalloenz_LuxS/M16"/>
</dbReference>
<dbReference type="GO" id="GO:0006627">
    <property type="term" value="P:protein processing involved in protein targeting to mitochondrion"/>
    <property type="evidence" value="ECO:0007669"/>
    <property type="project" value="TreeGrafter"/>
</dbReference>
<name>A0AAD4DVB4_9AGAM</name>
<sequence>MLPVRDTPAQMQLHLADQLSLLIYQSVHNVELQRAKNQLKWSLMMALKSRAVEVEDLGWQLLVHGRRIPVTEMIAAIDKVTPDCMCRIATRLFTPSSGNKAIILMMRCGDIRVGRQCLTYGVAGA</sequence>
<dbReference type="SUPFAM" id="SSF63411">
    <property type="entry name" value="LuxS/MPP-like metallohydrolase"/>
    <property type="match status" value="1"/>
</dbReference>
<keyword evidence="3" id="KW-1185">Reference proteome</keyword>
<accession>A0AAD4DVB4</accession>
<dbReference type="PANTHER" id="PTHR11851:SF49">
    <property type="entry name" value="MITOCHONDRIAL-PROCESSING PEPTIDASE SUBUNIT ALPHA"/>
    <property type="match status" value="1"/>
</dbReference>
<organism evidence="2 3">
    <name type="scientific">Suillus fuscotomentosus</name>
    <dbReference type="NCBI Taxonomy" id="1912939"/>
    <lineage>
        <taxon>Eukaryota</taxon>
        <taxon>Fungi</taxon>
        <taxon>Dikarya</taxon>
        <taxon>Basidiomycota</taxon>
        <taxon>Agaricomycotina</taxon>
        <taxon>Agaricomycetes</taxon>
        <taxon>Agaricomycetidae</taxon>
        <taxon>Boletales</taxon>
        <taxon>Suillineae</taxon>
        <taxon>Suillaceae</taxon>
        <taxon>Suillus</taxon>
    </lineage>
</organism>
<dbReference type="Proteomes" id="UP001195769">
    <property type="component" value="Unassembled WGS sequence"/>
</dbReference>
<dbReference type="InterPro" id="IPR050361">
    <property type="entry name" value="MPP/UQCRC_Complex"/>
</dbReference>
<dbReference type="GO" id="GO:0005739">
    <property type="term" value="C:mitochondrion"/>
    <property type="evidence" value="ECO:0007669"/>
    <property type="project" value="TreeGrafter"/>
</dbReference>
<dbReference type="AlphaFoldDB" id="A0AAD4DVB4"/>
<evidence type="ECO:0000256" key="1">
    <source>
        <dbReference type="ARBA" id="ARBA00007261"/>
    </source>
</evidence>